<dbReference type="InterPro" id="IPR000249">
    <property type="entry name" value="BMC_dom"/>
</dbReference>
<dbReference type="Gene3D" id="3.30.70.1710">
    <property type="match status" value="1"/>
</dbReference>
<organism evidence="5 6">
    <name type="scientific">Propionispora vibrioides</name>
    <dbReference type="NCBI Taxonomy" id="112903"/>
    <lineage>
        <taxon>Bacteria</taxon>
        <taxon>Bacillati</taxon>
        <taxon>Bacillota</taxon>
        <taxon>Negativicutes</taxon>
        <taxon>Selenomonadales</taxon>
        <taxon>Sporomusaceae</taxon>
        <taxon>Propionispora</taxon>
    </lineage>
</organism>
<sequence>MVRQALGLIETVGLAAAVAAADAAVKAANVKLLGYELAKGGGLTTVKLFGDVGAVTAAVAAGKMAAAQMTSVWGAHVIPRPHGEVDKLLFTKDTVGYRQPVPVEQPPEETPAVAAKTPVYQATVPVDNDPAAVEQSQAMAGAAIPEAVQAAAETSKVPAEPATKAGLALQKQPEELCNLCGDPLCDRHKGEPRANCIHYNELKHKEES</sequence>
<reference evidence="5 6" key="1">
    <citation type="submission" date="2016-10" db="EMBL/GenBank/DDBJ databases">
        <authorList>
            <person name="de Groot N.N."/>
        </authorList>
    </citation>
    <scope>NUCLEOTIDE SEQUENCE [LARGE SCALE GENOMIC DNA]</scope>
    <source>
        <strain evidence="5 6">DSM 13305</strain>
    </source>
</reference>
<accession>A0A1H8W7D1</accession>
<dbReference type="CDD" id="cd07045">
    <property type="entry name" value="BMC_CcmK_like"/>
    <property type="match status" value="1"/>
</dbReference>
<dbReference type="PROSITE" id="PS51930">
    <property type="entry name" value="BMC_2"/>
    <property type="match status" value="1"/>
</dbReference>
<gene>
    <name evidence="5" type="ORF">SAMN04490178_11494</name>
</gene>
<dbReference type="InterPro" id="IPR050575">
    <property type="entry name" value="BMC_shell"/>
</dbReference>
<evidence type="ECO:0000256" key="1">
    <source>
        <dbReference type="ARBA" id="ARBA00024322"/>
    </source>
</evidence>
<dbReference type="OrthoDB" id="9812608at2"/>
<dbReference type="RefSeq" id="WP_091747788.1">
    <property type="nucleotide sequence ID" value="NZ_FODY01000014.1"/>
</dbReference>
<comment type="similarity">
    <text evidence="3">Belongs to the bacterial microcompartments protein family.</text>
</comment>
<name>A0A1H8W7D1_9FIRM</name>
<protein>
    <submittedName>
        <fullName evidence="5">Carboxysome shell and ethanolamine utilization microcompartment protein CcmL/EutN</fullName>
    </submittedName>
</protein>
<evidence type="ECO:0000256" key="2">
    <source>
        <dbReference type="ARBA" id="ARBA00024446"/>
    </source>
</evidence>
<dbReference type="STRING" id="112903.SAMN04490178_11494"/>
<dbReference type="SMART" id="SM00877">
    <property type="entry name" value="BMC"/>
    <property type="match status" value="1"/>
</dbReference>
<keyword evidence="6" id="KW-1185">Reference proteome</keyword>
<dbReference type="GO" id="GO:0031469">
    <property type="term" value="C:bacterial microcompartment"/>
    <property type="evidence" value="ECO:0007669"/>
    <property type="project" value="UniProtKB-SubCell"/>
</dbReference>
<keyword evidence="2" id="KW-1283">Bacterial microcompartment</keyword>
<dbReference type="InterPro" id="IPR044872">
    <property type="entry name" value="CcmK/CsoS1_BMC"/>
</dbReference>
<proteinExistence type="inferred from homology"/>
<dbReference type="Pfam" id="PF00936">
    <property type="entry name" value="BMC"/>
    <property type="match status" value="1"/>
</dbReference>
<evidence type="ECO:0000259" key="4">
    <source>
        <dbReference type="PROSITE" id="PS51930"/>
    </source>
</evidence>
<feature type="domain" description="BMC" evidence="4">
    <location>
        <begin position="5"/>
        <end position="90"/>
    </location>
</feature>
<dbReference type="PANTHER" id="PTHR33941:SF11">
    <property type="entry name" value="BACTERIAL MICROCOMPARTMENT SHELL PROTEIN PDUJ"/>
    <property type="match status" value="1"/>
</dbReference>
<dbReference type="AlphaFoldDB" id="A0A1H8W7D1"/>
<dbReference type="SUPFAM" id="SSF143414">
    <property type="entry name" value="CcmK-like"/>
    <property type="match status" value="1"/>
</dbReference>
<dbReference type="Proteomes" id="UP000198847">
    <property type="component" value="Unassembled WGS sequence"/>
</dbReference>
<comment type="subcellular location">
    <subcellularLocation>
        <location evidence="1">Bacterial microcompartment</location>
    </subcellularLocation>
</comment>
<evidence type="ECO:0000313" key="5">
    <source>
        <dbReference type="EMBL" id="SEP23509.1"/>
    </source>
</evidence>
<dbReference type="InterPro" id="IPR037233">
    <property type="entry name" value="CcmK-like_sf"/>
</dbReference>
<evidence type="ECO:0000313" key="6">
    <source>
        <dbReference type="Proteomes" id="UP000198847"/>
    </source>
</evidence>
<evidence type="ECO:0000256" key="3">
    <source>
        <dbReference type="PROSITE-ProRule" id="PRU01278"/>
    </source>
</evidence>
<dbReference type="PANTHER" id="PTHR33941">
    <property type="entry name" value="PROPANEDIOL UTILIZATION PROTEIN PDUA"/>
    <property type="match status" value="1"/>
</dbReference>
<dbReference type="EMBL" id="FODY01000014">
    <property type="protein sequence ID" value="SEP23509.1"/>
    <property type="molecule type" value="Genomic_DNA"/>
</dbReference>